<protein>
    <recommendedName>
        <fullName evidence="2">KOW domain-containing protein</fullName>
    </recommendedName>
</protein>
<gene>
    <name evidence="1" type="ORF">LCGC14_1069110</name>
</gene>
<dbReference type="AlphaFoldDB" id="A0A0F9QPL2"/>
<sequence length="50" mass="5807">MQATYTIKGKRHTGEIVKCNHKTVWVKAPDGRIVKRHKVKHSVIIVENDR</sequence>
<evidence type="ECO:0000313" key="1">
    <source>
        <dbReference type="EMBL" id="KKN07243.1"/>
    </source>
</evidence>
<proteinExistence type="predicted"/>
<organism evidence="1">
    <name type="scientific">marine sediment metagenome</name>
    <dbReference type="NCBI Taxonomy" id="412755"/>
    <lineage>
        <taxon>unclassified sequences</taxon>
        <taxon>metagenomes</taxon>
        <taxon>ecological metagenomes</taxon>
    </lineage>
</organism>
<dbReference type="EMBL" id="LAZR01004592">
    <property type="protein sequence ID" value="KKN07243.1"/>
    <property type="molecule type" value="Genomic_DNA"/>
</dbReference>
<accession>A0A0F9QPL2</accession>
<name>A0A0F9QPL2_9ZZZZ</name>
<reference evidence="1" key="1">
    <citation type="journal article" date="2015" name="Nature">
        <title>Complex archaea that bridge the gap between prokaryotes and eukaryotes.</title>
        <authorList>
            <person name="Spang A."/>
            <person name="Saw J.H."/>
            <person name="Jorgensen S.L."/>
            <person name="Zaremba-Niedzwiedzka K."/>
            <person name="Martijn J."/>
            <person name="Lind A.E."/>
            <person name="van Eijk R."/>
            <person name="Schleper C."/>
            <person name="Guy L."/>
            <person name="Ettema T.J."/>
        </authorList>
    </citation>
    <scope>NUCLEOTIDE SEQUENCE</scope>
</reference>
<evidence type="ECO:0008006" key="2">
    <source>
        <dbReference type="Google" id="ProtNLM"/>
    </source>
</evidence>
<comment type="caution">
    <text evidence="1">The sequence shown here is derived from an EMBL/GenBank/DDBJ whole genome shotgun (WGS) entry which is preliminary data.</text>
</comment>